<proteinExistence type="predicted"/>
<organism evidence="1 2">
    <name type="scientific">Brevibacterium antiquum</name>
    <dbReference type="NCBI Taxonomy" id="234835"/>
    <lineage>
        <taxon>Bacteria</taxon>
        <taxon>Bacillati</taxon>
        <taxon>Actinomycetota</taxon>
        <taxon>Actinomycetes</taxon>
        <taxon>Micrococcales</taxon>
        <taxon>Brevibacteriaceae</taxon>
        <taxon>Brevibacterium</taxon>
    </lineage>
</organism>
<sequence>MPFHTTPHINAVTQHENMSYRHDKGRSAKYLEKPLNSNSGAFGRIIAAELRGEL</sequence>
<evidence type="ECO:0000313" key="2">
    <source>
        <dbReference type="Proteomes" id="UP000234342"/>
    </source>
</evidence>
<name>A0A2H1INK2_9MICO</name>
<accession>A0A2H1INK2</accession>
<dbReference type="Proteomes" id="UP000234342">
    <property type="component" value="Unassembled WGS sequence"/>
</dbReference>
<reference evidence="2" key="1">
    <citation type="submission" date="2017-03" db="EMBL/GenBank/DDBJ databases">
        <authorList>
            <person name="Monnet C."/>
        </authorList>
    </citation>
    <scope>NUCLEOTIDE SEQUENCE [LARGE SCALE GENOMIC DNA]</scope>
    <source>
        <strain evidence="2">P10</strain>
    </source>
</reference>
<dbReference type="AlphaFoldDB" id="A0A2H1INK2"/>
<keyword evidence="2" id="KW-1185">Reference proteome</keyword>
<gene>
    <name evidence="1" type="ORF">BANT10_01134</name>
</gene>
<evidence type="ECO:0000313" key="1">
    <source>
        <dbReference type="EMBL" id="SMX76789.1"/>
    </source>
</evidence>
<dbReference type="EMBL" id="FXZE01000003">
    <property type="protein sequence ID" value="SMX76789.1"/>
    <property type="molecule type" value="Genomic_DNA"/>
</dbReference>
<protein>
    <submittedName>
        <fullName evidence="1">Uncharacterized protein</fullName>
    </submittedName>
</protein>